<sequence length="207" mass="21442">MSSIVAKLGAITVAGALIATTAIPAYASLDEQGAPRQPVSAVQSFAVDATVAVAAPARDGYAVTMPRPVTPVAPASAPVKTNRYTGVAPPNQAYSGAALIHYAAQFVGLVPYGSGNSPTTSFSCDGYTQYVFAGFGISLPRGADHQARLGVRVDQASAVAGDLVYWPGQHIGIYDGAGGMYNSPVWGRYVEHASKLWGSPLFIRLQV</sequence>
<dbReference type="PROSITE" id="PS51935">
    <property type="entry name" value="NLPC_P60"/>
    <property type="match status" value="1"/>
</dbReference>
<evidence type="ECO:0000313" key="8">
    <source>
        <dbReference type="Proteomes" id="UP000321379"/>
    </source>
</evidence>
<dbReference type="GO" id="GO:0008234">
    <property type="term" value="F:cysteine-type peptidase activity"/>
    <property type="evidence" value="ECO:0007669"/>
    <property type="project" value="UniProtKB-KW"/>
</dbReference>
<dbReference type="Pfam" id="PF00877">
    <property type="entry name" value="NLPC_P60"/>
    <property type="match status" value="1"/>
</dbReference>
<dbReference type="RefSeq" id="WP_147781948.1">
    <property type="nucleotide sequence ID" value="NZ_VRMG01000003.1"/>
</dbReference>
<comment type="similarity">
    <text evidence="1">Belongs to the peptidase C40 family.</text>
</comment>
<dbReference type="InterPro" id="IPR038765">
    <property type="entry name" value="Papain-like_cys_pep_sf"/>
</dbReference>
<feature type="chain" id="PRO_5023005454" description="NlpC/P60 domain-containing protein" evidence="5">
    <location>
        <begin position="28"/>
        <end position="207"/>
    </location>
</feature>
<dbReference type="InterPro" id="IPR051202">
    <property type="entry name" value="Peptidase_C40"/>
</dbReference>
<keyword evidence="4" id="KW-0788">Thiol protease</keyword>
<keyword evidence="5" id="KW-0732">Signal</keyword>
<feature type="domain" description="NlpC/P60" evidence="6">
    <location>
        <begin position="93"/>
        <end position="207"/>
    </location>
</feature>
<evidence type="ECO:0000259" key="6">
    <source>
        <dbReference type="PROSITE" id="PS51935"/>
    </source>
</evidence>
<keyword evidence="2" id="KW-0645">Protease</keyword>
<evidence type="ECO:0000256" key="4">
    <source>
        <dbReference type="ARBA" id="ARBA00022807"/>
    </source>
</evidence>
<keyword evidence="3" id="KW-0378">Hydrolase</keyword>
<dbReference type="PANTHER" id="PTHR47053">
    <property type="entry name" value="MUREIN DD-ENDOPEPTIDASE MEPH-RELATED"/>
    <property type="match status" value="1"/>
</dbReference>
<evidence type="ECO:0000256" key="5">
    <source>
        <dbReference type="SAM" id="SignalP"/>
    </source>
</evidence>
<accession>A0A5C8UXJ3</accession>
<feature type="signal peptide" evidence="5">
    <location>
        <begin position="1"/>
        <end position="27"/>
    </location>
</feature>
<protein>
    <recommendedName>
        <fullName evidence="6">NlpC/P60 domain-containing protein</fullName>
    </recommendedName>
</protein>
<proteinExistence type="inferred from homology"/>
<evidence type="ECO:0000256" key="2">
    <source>
        <dbReference type="ARBA" id="ARBA00022670"/>
    </source>
</evidence>
<gene>
    <name evidence="7" type="ORF">FVP33_01975</name>
</gene>
<dbReference type="PANTHER" id="PTHR47053:SF1">
    <property type="entry name" value="MUREIN DD-ENDOPEPTIDASE MEPH-RELATED"/>
    <property type="match status" value="1"/>
</dbReference>
<keyword evidence="8" id="KW-1185">Reference proteome</keyword>
<evidence type="ECO:0000256" key="1">
    <source>
        <dbReference type="ARBA" id="ARBA00007074"/>
    </source>
</evidence>
<evidence type="ECO:0000256" key="3">
    <source>
        <dbReference type="ARBA" id="ARBA00022801"/>
    </source>
</evidence>
<comment type="caution">
    <text evidence="7">The sequence shown here is derived from an EMBL/GenBank/DDBJ whole genome shotgun (WGS) entry which is preliminary data.</text>
</comment>
<dbReference type="SUPFAM" id="SSF54001">
    <property type="entry name" value="Cysteine proteinases"/>
    <property type="match status" value="1"/>
</dbReference>
<dbReference type="EMBL" id="VRMG01000003">
    <property type="protein sequence ID" value="TXN32402.1"/>
    <property type="molecule type" value="Genomic_DNA"/>
</dbReference>
<name>A0A5C8UXJ3_9MICO</name>
<dbReference type="Proteomes" id="UP000321379">
    <property type="component" value="Unassembled WGS sequence"/>
</dbReference>
<reference evidence="7 8" key="1">
    <citation type="submission" date="2019-08" db="EMBL/GenBank/DDBJ databases">
        <title>Bacterial whole genome sequence for Glaciihabitans sp. CHu50b-6-2.</title>
        <authorList>
            <person name="Jin L."/>
        </authorList>
    </citation>
    <scope>NUCLEOTIDE SEQUENCE [LARGE SCALE GENOMIC DNA]</scope>
    <source>
        <strain evidence="7 8">CHu50b-6-2</strain>
    </source>
</reference>
<dbReference type="GO" id="GO:0006508">
    <property type="term" value="P:proteolysis"/>
    <property type="evidence" value="ECO:0007669"/>
    <property type="project" value="UniProtKB-KW"/>
</dbReference>
<dbReference type="Gene3D" id="3.90.1720.10">
    <property type="entry name" value="endopeptidase domain like (from Nostoc punctiforme)"/>
    <property type="match status" value="1"/>
</dbReference>
<dbReference type="InterPro" id="IPR000064">
    <property type="entry name" value="NLP_P60_dom"/>
</dbReference>
<organism evidence="7 8">
    <name type="scientific">Lacisediminihabitans profunda</name>
    <dbReference type="NCBI Taxonomy" id="2594790"/>
    <lineage>
        <taxon>Bacteria</taxon>
        <taxon>Bacillati</taxon>
        <taxon>Actinomycetota</taxon>
        <taxon>Actinomycetes</taxon>
        <taxon>Micrococcales</taxon>
        <taxon>Microbacteriaceae</taxon>
        <taxon>Lacisediminihabitans</taxon>
    </lineage>
</organism>
<evidence type="ECO:0000313" key="7">
    <source>
        <dbReference type="EMBL" id="TXN32402.1"/>
    </source>
</evidence>
<dbReference type="AlphaFoldDB" id="A0A5C8UXJ3"/>